<feature type="domain" description="Glucose-methanol-choline oxidoreductase N-terminal" evidence="9">
    <location>
        <begin position="121"/>
        <end position="144"/>
    </location>
</feature>
<dbReference type="GO" id="GO:0050660">
    <property type="term" value="F:flavin adenine dinucleotide binding"/>
    <property type="evidence" value="ECO:0007669"/>
    <property type="project" value="InterPro"/>
</dbReference>
<feature type="binding site" evidence="6">
    <location>
        <begin position="558"/>
        <end position="559"/>
    </location>
    <ligand>
        <name>FAD</name>
        <dbReference type="ChEBI" id="CHEBI:57692"/>
    </ligand>
</feature>
<dbReference type="Pfam" id="PF05199">
    <property type="entry name" value="GMC_oxred_C"/>
    <property type="match status" value="1"/>
</dbReference>
<evidence type="ECO:0000256" key="1">
    <source>
        <dbReference type="ARBA" id="ARBA00001974"/>
    </source>
</evidence>
<organism evidence="11 12">
    <name type="scientific">Bondarzewia mesenterica</name>
    <dbReference type="NCBI Taxonomy" id="1095465"/>
    <lineage>
        <taxon>Eukaryota</taxon>
        <taxon>Fungi</taxon>
        <taxon>Dikarya</taxon>
        <taxon>Basidiomycota</taxon>
        <taxon>Agaricomycotina</taxon>
        <taxon>Agaricomycetes</taxon>
        <taxon>Russulales</taxon>
        <taxon>Bondarzewiaceae</taxon>
        <taxon>Bondarzewia</taxon>
    </lineage>
</organism>
<reference evidence="11 12" key="1">
    <citation type="submission" date="2019-02" db="EMBL/GenBank/DDBJ databases">
        <title>Genome sequencing of the rare red list fungi Bondarzewia mesenterica.</title>
        <authorList>
            <person name="Buettner E."/>
            <person name="Kellner H."/>
        </authorList>
    </citation>
    <scope>NUCLEOTIDE SEQUENCE [LARGE SCALE GENOMIC DNA]</scope>
    <source>
        <strain evidence="11 12">DSM 108281</strain>
    </source>
</reference>
<dbReference type="SUPFAM" id="SSF51905">
    <property type="entry name" value="FAD/NAD(P)-binding domain"/>
    <property type="match status" value="1"/>
</dbReference>
<dbReference type="PROSITE" id="PS00624">
    <property type="entry name" value="GMC_OXRED_2"/>
    <property type="match status" value="1"/>
</dbReference>
<name>A0A4S4LEQ4_9AGAM</name>
<evidence type="ECO:0000256" key="7">
    <source>
        <dbReference type="RuleBase" id="RU003968"/>
    </source>
</evidence>
<dbReference type="PANTHER" id="PTHR11552">
    <property type="entry name" value="GLUCOSE-METHANOL-CHOLINE GMC OXIDOREDUCTASE"/>
    <property type="match status" value="1"/>
</dbReference>
<protein>
    <recommendedName>
        <fullName evidence="9 10">Glucose-methanol-choline oxidoreductase N-terminal domain-containing protein</fullName>
    </recommendedName>
</protein>
<evidence type="ECO:0000313" key="11">
    <source>
        <dbReference type="EMBL" id="THH10137.1"/>
    </source>
</evidence>
<comment type="caution">
    <text evidence="11">The sequence shown here is derived from an EMBL/GenBank/DDBJ whole genome shotgun (WGS) entry which is preliminary data.</text>
</comment>
<gene>
    <name evidence="11" type="ORF">EW146_g8464</name>
</gene>
<dbReference type="SUPFAM" id="SSF54373">
    <property type="entry name" value="FAD-linked reductases, C-terminal domain"/>
    <property type="match status" value="1"/>
</dbReference>
<dbReference type="Gene3D" id="3.50.50.60">
    <property type="entry name" value="FAD/NAD(P)-binding domain"/>
    <property type="match status" value="1"/>
</dbReference>
<dbReference type="PANTHER" id="PTHR11552:SF147">
    <property type="entry name" value="CHOLINE DEHYDROGENASE, MITOCHONDRIAL"/>
    <property type="match status" value="1"/>
</dbReference>
<evidence type="ECO:0000313" key="12">
    <source>
        <dbReference type="Proteomes" id="UP000310158"/>
    </source>
</evidence>
<dbReference type="OrthoDB" id="269227at2759"/>
<feature type="chain" id="PRO_5020627880" description="Glucose-methanol-choline oxidoreductase N-terminal domain-containing protein" evidence="8">
    <location>
        <begin position="21"/>
        <end position="644"/>
    </location>
</feature>
<feature type="domain" description="Glucose-methanol-choline oxidoreductase N-terminal" evidence="10">
    <location>
        <begin position="331"/>
        <end position="345"/>
    </location>
</feature>
<dbReference type="Gene3D" id="3.30.560.10">
    <property type="entry name" value="Glucose Oxidase, domain 3"/>
    <property type="match status" value="1"/>
</dbReference>
<dbReference type="EMBL" id="SGPL01000589">
    <property type="protein sequence ID" value="THH10137.1"/>
    <property type="molecule type" value="Genomic_DNA"/>
</dbReference>
<feature type="signal peptide" evidence="8">
    <location>
        <begin position="1"/>
        <end position="20"/>
    </location>
</feature>
<evidence type="ECO:0000256" key="5">
    <source>
        <dbReference type="PIRSR" id="PIRSR000137-1"/>
    </source>
</evidence>
<comment type="cofactor">
    <cofactor evidence="1 6">
        <name>FAD</name>
        <dbReference type="ChEBI" id="CHEBI:57692"/>
    </cofactor>
</comment>
<feature type="binding site" evidence="6">
    <location>
        <position position="289"/>
    </location>
    <ligand>
        <name>FAD</name>
        <dbReference type="ChEBI" id="CHEBI:57692"/>
    </ligand>
</feature>
<dbReference type="GO" id="GO:0016614">
    <property type="term" value="F:oxidoreductase activity, acting on CH-OH group of donors"/>
    <property type="evidence" value="ECO:0007669"/>
    <property type="project" value="InterPro"/>
</dbReference>
<evidence type="ECO:0000256" key="6">
    <source>
        <dbReference type="PIRSR" id="PIRSR000137-2"/>
    </source>
</evidence>
<feature type="binding site" evidence="6">
    <location>
        <begin position="615"/>
        <end position="616"/>
    </location>
    <ligand>
        <name>FAD</name>
        <dbReference type="ChEBI" id="CHEBI:57692"/>
    </ligand>
</feature>
<dbReference type="InterPro" id="IPR007867">
    <property type="entry name" value="GMC_OxRtase_C"/>
</dbReference>
<dbReference type="Proteomes" id="UP000310158">
    <property type="component" value="Unassembled WGS sequence"/>
</dbReference>
<dbReference type="InterPro" id="IPR000172">
    <property type="entry name" value="GMC_OxRdtase_N"/>
</dbReference>
<feature type="active site" description="Proton acceptor" evidence="5">
    <location>
        <position position="603"/>
    </location>
</feature>
<comment type="similarity">
    <text evidence="2 7">Belongs to the GMC oxidoreductase family.</text>
</comment>
<dbReference type="InterPro" id="IPR012132">
    <property type="entry name" value="GMC_OxRdtase"/>
</dbReference>
<feature type="binding site" evidence="6">
    <location>
        <begin position="131"/>
        <end position="134"/>
    </location>
    <ligand>
        <name>FAD</name>
        <dbReference type="ChEBI" id="CHEBI:57692"/>
    </ligand>
</feature>
<keyword evidence="8" id="KW-0732">Signal</keyword>
<accession>A0A4S4LEQ4</accession>
<evidence type="ECO:0000256" key="3">
    <source>
        <dbReference type="ARBA" id="ARBA00022630"/>
    </source>
</evidence>
<evidence type="ECO:0000259" key="9">
    <source>
        <dbReference type="PROSITE" id="PS00623"/>
    </source>
</evidence>
<dbReference type="PROSITE" id="PS00623">
    <property type="entry name" value="GMC_OXRED_1"/>
    <property type="match status" value="1"/>
</dbReference>
<evidence type="ECO:0000256" key="2">
    <source>
        <dbReference type="ARBA" id="ARBA00010790"/>
    </source>
</evidence>
<keyword evidence="3 7" id="KW-0285">Flavoprotein</keyword>
<evidence type="ECO:0000256" key="8">
    <source>
        <dbReference type="SAM" id="SignalP"/>
    </source>
</evidence>
<dbReference type="PIRSF" id="PIRSF000137">
    <property type="entry name" value="Alcohol_oxidase"/>
    <property type="match status" value="1"/>
</dbReference>
<feature type="active site" description="Proton donor" evidence="5">
    <location>
        <position position="559"/>
    </location>
</feature>
<dbReference type="InterPro" id="IPR036188">
    <property type="entry name" value="FAD/NAD-bd_sf"/>
</dbReference>
<dbReference type="Pfam" id="PF00732">
    <property type="entry name" value="GMC_oxred_N"/>
    <property type="match status" value="2"/>
</dbReference>
<evidence type="ECO:0000259" key="10">
    <source>
        <dbReference type="PROSITE" id="PS00624"/>
    </source>
</evidence>
<keyword evidence="4 6" id="KW-0274">FAD</keyword>
<sequence length="644" mass="68898">MVSKLLAALSASLVLRPVLGALYTDPSDLPTAKFKDGSYDYIVVGAGIGGGVVASRLSEVKGNKVLLIEAGFRHAPFNEGIENIQVPFLCTGLSPDTFLDWNYTTTAQAGLDGREVKYPRGRLLGGSSSINWMVWTRGSIDDYNRYAKVSGDPGWSWNALTPYMKKLEKLVAPGDGHNTTGEIDPSAHGHSGPLGISLQGYPSPIDSQVIQTTEQLSEFPFVLDMNAGYPIGIGGSYSSFMLTPYIDTLAQGWSQFTVSNGKRDSSATAYITPSLAKFPGFDVLLNAQVTKLLQTGTEKGVPVFNGVQFSRDAASKVYTVKATKEVILSAGSVATPQILMLSGIGNKTHLSSVGVKTIVDLPDVGQNMQDHPLLSNVWYANATNTYDNIVRNTSLFAANVEEWGATEKGPFSTPPLSQIGWFRLPDNASIFETHPDPSAGPNSAHFEFIFSSSFSSAVEPYPAEGHFLTITSNVMTPVARGSITLNSSNPFAYPVINPGLLNSDFDIYLIREAIKAAKRVVSAPAWKNYVIKPFGPLATAETDEEIEAYARSHTATIWHPAGTASMSAFSASNGVVNPDLTVKKVKGLRIVDASVLPYVPSAHPASRALCPLGTPQAAVYVFAERAADLIKAAAGVKRGHGHPY</sequence>
<keyword evidence="12" id="KW-1185">Reference proteome</keyword>
<proteinExistence type="inferred from homology"/>
<dbReference type="AlphaFoldDB" id="A0A4S4LEQ4"/>
<evidence type="ECO:0000256" key="4">
    <source>
        <dbReference type="ARBA" id="ARBA00022827"/>
    </source>
</evidence>